<dbReference type="GO" id="GO:0016887">
    <property type="term" value="F:ATP hydrolysis activity"/>
    <property type="evidence" value="ECO:0007669"/>
    <property type="project" value="InterPro"/>
</dbReference>
<feature type="domain" description="AAA+ ATPase" evidence="1">
    <location>
        <begin position="44"/>
        <end position="195"/>
    </location>
</feature>
<dbReference type="InterPro" id="IPR003593">
    <property type="entry name" value="AAA+_ATPase"/>
</dbReference>
<sequence length="271" mass="28426">MIDAVIDRFGLTRMPFGRDLPPGRLHRHADCAEAAARITWAVACRTIGVITGEVGTGKTAAIRAAVAGLDPAGHNVIYIGNPATGVRGILTSIVTALGGRPAHGTAALAIQAWNVLAGEAAERGRTPVLILDEAHLLDHEQLEAVRMMTNHEMDSSTPFATILAGQPTLRHNIKLGVLAALDQRITVRCQMKGMTGDETASYIRHHLEAAGRTADLFTDDAVTQIHQAARGKPRTVNNIAVAALIATAGAGKNLVDQAAARAAIAEITATD</sequence>
<keyword evidence="3" id="KW-1185">Reference proteome</keyword>
<dbReference type="PANTHER" id="PTHR35894">
    <property type="entry name" value="GENERAL SECRETION PATHWAY PROTEIN A-RELATED"/>
    <property type="match status" value="1"/>
</dbReference>
<comment type="caution">
    <text evidence="2">The sequence shown here is derived from an EMBL/GenBank/DDBJ whole genome shotgun (WGS) entry which is preliminary data.</text>
</comment>
<dbReference type="AlphaFoldDB" id="A0A6P2BM98"/>
<proteinExistence type="predicted"/>
<dbReference type="InterPro" id="IPR052026">
    <property type="entry name" value="ExeA_AAA_ATPase_DNA-bind"/>
</dbReference>
<name>A0A6P2BM98_9ACTN</name>
<reference evidence="2 3" key="1">
    <citation type="submission" date="2018-11" db="EMBL/GenBank/DDBJ databases">
        <title>Trebonia kvetii gen.nov., sp.nov., a novel acidophilic actinobacterium, and proposal of the new actinobacterial family Treboniaceae fam. nov.</title>
        <authorList>
            <person name="Rapoport D."/>
            <person name="Sagova-Mareckova M."/>
            <person name="Sedlacek I."/>
            <person name="Provaznik J."/>
            <person name="Kralova S."/>
            <person name="Pavlinic D."/>
            <person name="Benes V."/>
            <person name="Kopecky J."/>
        </authorList>
    </citation>
    <scope>NUCLEOTIDE SEQUENCE [LARGE SCALE GENOMIC DNA]</scope>
    <source>
        <strain evidence="2 3">15Tr583</strain>
    </source>
</reference>
<dbReference type="SUPFAM" id="SSF52540">
    <property type="entry name" value="P-loop containing nucleoside triphosphate hydrolases"/>
    <property type="match status" value="1"/>
</dbReference>
<dbReference type="EMBL" id="RPFW01000012">
    <property type="protein sequence ID" value="TVY99618.1"/>
    <property type="molecule type" value="Genomic_DNA"/>
</dbReference>
<dbReference type="CDD" id="cd00009">
    <property type="entry name" value="AAA"/>
    <property type="match status" value="1"/>
</dbReference>
<evidence type="ECO:0000259" key="1">
    <source>
        <dbReference type="SMART" id="SM00382"/>
    </source>
</evidence>
<organism evidence="2 3">
    <name type="scientific">Trebonia kvetii</name>
    <dbReference type="NCBI Taxonomy" id="2480626"/>
    <lineage>
        <taxon>Bacteria</taxon>
        <taxon>Bacillati</taxon>
        <taxon>Actinomycetota</taxon>
        <taxon>Actinomycetes</taxon>
        <taxon>Streptosporangiales</taxon>
        <taxon>Treboniaceae</taxon>
        <taxon>Trebonia</taxon>
    </lineage>
</organism>
<dbReference type="Gene3D" id="3.40.50.300">
    <property type="entry name" value="P-loop containing nucleotide triphosphate hydrolases"/>
    <property type="match status" value="1"/>
</dbReference>
<protein>
    <submittedName>
        <fullName evidence="2">AAA family ATPase</fullName>
    </submittedName>
</protein>
<dbReference type="InterPro" id="IPR027417">
    <property type="entry name" value="P-loop_NTPase"/>
</dbReference>
<gene>
    <name evidence="2" type="ORF">EAS64_40825</name>
</gene>
<dbReference type="InterPro" id="IPR049945">
    <property type="entry name" value="AAA_22"/>
</dbReference>
<dbReference type="OrthoDB" id="9779230at2"/>
<accession>A0A6P2BM98</accession>
<dbReference type="PANTHER" id="PTHR35894:SF1">
    <property type="entry name" value="PHOSPHORIBULOKINASE _ URIDINE KINASE FAMILY"/>
    <property type="match status" value="1"/>
</dbReference>
<dbReference type="Pfam" id="PF13401">
    <property type="entry name" value="AAA_22"/>
    <property type="match status" value="1"/>
</dbReference>
<evidence type="ECO:0000313" key="2">
    <source>
        <dbReference type="EMBL" id="TVY99618.1"/>
    </source>
</evidence>
<evidence type="ECO:0000313" key="3">
    <source>
        <dbReference type="Proteomes" id="UP000460272"/>
    </source>
</evidence>
<dbReference type="RefSeq" id="WP_145862104.1">
    <property type="nucleotide sequence ID" value="NZ_RPFW01000012.1"/>
</dbReference>
<dbReference type="SMART" id="SM00382">
    <property type="entry name" value="AAA"/>
    <property type="match status" value="1"/>
</dbReference>
<dbReference type="Proteomes" id="UP000460272">
    <property type="component" value="Unassembled WGS sequence"/>
</dbReference>